<dbReference type="AlphaFoldDB" id="A0A7C9EBF6"/>
<feature type="compositionally biased region" description="Basic and acidic residues" evidence="1">
    <location>
        <begin position="1"/>
        <end position="11"/>
    </location>
</feature>
<name>A0A7C9EBF6_OPUST</name>
<accession>A0A7C9EBF6</accession>
<feature type="compositionally biased region" description="Basic and acidic residues" evidence="1">
    <location>
        <begin position="24"/>
        <end position="33"/>
    </location>
</feature>
<protein>
    <submittedName>
        <fullName evidence="2">Uncharacterized protein</fullName>
    </submittedName>
</protein>
<evidence type="ECO:0000313" key="2">
    <source>
        <dbReference type="EMBL" id="MBA4661206.1"/>
    </source>
</evidence>
<dbReference type="EMBL" id="GISG01211203">
    <property type="protein sequence ID" value="MBA4661206.1"/>
    <property type="molecule type" value="Transcribed_RNA"/>
</dbReference>
<feature type="compositionally biased region" description="Polar residues" evidence="1">
    <location>
        <begin position="13"/>
        <end position="23"/>
    </location>
</feature>
<sequence>MVKDLRLEGGCKHSNNSSTSVTKGSREKENSSDREVRPLPFKLALLASNTAFCRCFRYLIPKSPVRFNPDNESIPLLSPTINSSSLCRDSNCPNLGGISTSELVGNLKCSRVVNLLKPSGNSLKYECRRSKICKFGNLVIPLARRWTRTLRYLKCINFAMEFGRVR</sequence>
<proteinExistence type="predicted"/>
<organism evidence="2">
    <name type="scientific">Opuntia streptacantha</name>
    <name type="common">Prickly pear cactus</name>
    <name type="synonym">Opuntia cardona</name>
    <dbReference type="NCBI Taxonomy" id="393608"/>
    <lineage>
        <taxon>Eukaryota</taxon>
        <taxon>Viridiplantae</taxon>
        <taxon>Streptophyta</taxon>
        <taxon>Embryophyta</taxon>
        <taxon>Tracheophyta</taxon>
        <taxon>Spermatophyta</taxon>
        <taxon>Magnoliopsida</taxon>
        <taxon>eudicotyledons</taxon>
        <taxon>Gunneridae</taxon>
        <taxon>Pentapetalae</taxon>
        <taxon>Caryophyllales</taxon>
        <taxon>Cactineae</taxon>
        <taxon>Cactaceae</taxon>
        <taxon>Opuntioideae</taxon>
        <taxon>Opuntia</taxon>
    </lineage>
</organism>
<dbReference type="EMBL" id="GISG01211206">
    <property type="protein sequence ID" value="MBA4661208.1"/>
    <property type="molecule type" value="Transcribed_RNA"/>
</dbReference>
<reference evidence="2" key="2">
    <citation type="submission" date="2020-07" db="EMBL/GenBank/DDBJ databases">
        <authorList>
            <person name="Vera ALvarez R."/>
            <person name="Arias-Moreno D.M."/>
            <person name="Jimenez-Jacinto V."/>
            <person name="Jimenez-Bremont J.F."/>
            <person name="Swaminathan K."/>
            <person name="Moose S.P."/>
            <person name="Guerrero-Gonzalez M.L."/>
            <person name="Marino-Ramirez L."/>
            <person name="Landsman D."/>
            <person name="Rodriguez-Kessler M."/>
            <person name="Delgado-Sanchez P."/>
        </authorList>
    </citation>
    <scope>NUCLEOTIDE SEQUENCE</scope>
    <source>
        <tissue evidence="2">Cladode</tissue>
    </source>
</reference>
<reference evidence="2" key="1">
    <citation type="journal article" date="2013" name="J. Plant Res.">
        <title>Effect of fungi and light on seed germination of three Opuntia species from semiarid lands of central Mexico.</title>
        <authorList>
            <person name="Delgado-Sanchez P."/>
            <person name="Jimenez-Bremont J.F."/>
            <person name="Guerrero-Gonzalez Mde L."/>
            <person name="Flores J."/>
        </authorList>
    </citation>
    <scope>NUCLEOTIDE SEQUENCE</scope>
    <source>
        <tissue evidence="2">Cladode</tissue>
    </source>
</reference>
<evidence type="ECO:0000256" key="1">
    <source>
        <dbReference type="SAM" id="MobiDB-lite"/>
    </source>
</evidence>
<feature type="region of interest" description="Disordered" evidence="1">
    <location>
        <begin position="1"/>
        <end position="33"/>
    </location>
</feature>